<accession>K2N4J8</accession>
<evidence type="ECO:0000313" key="1">
    <source>
        <dbReference type="EMBL" id="EKF29571.1"/>
    </source>
</evidence>
<proteinExistence type="predicted"/>
<protein>
    <submittedName>
        <fullName evidence="1">Uncharacterized protein</fullName>
    </submittedName>
</protein>
<comment type="caution">
    <text evidence="1">The sequence shown here is derived from an EMBL/GenBank/DDBJ whole genome shotgun (WGS) entry which is preliminary data.</text>
</comment>
<dbReference type="Proteomes" id="UP000007350">
    <property type="component" value="Unassembled WGS sequence"/>
</dbReference>
<keyword evidence="2" id="KW-1185">Reference proteome</keyword>
<dbReference type="EMBL" id="AHKC01012939">
    <property type="protein sequence ID" value="EKF29571.1"/>
    <property type="molecule type" value="Genomic_DNA"/>
</dbReference>
<gene>
    <name evidence="1" type="ORF">MOQ_006635</name>
</gene>
<dbReference type="OrthoDB" id="10357207at2759"/>
<sequence>MHLVFVPLLLLPYRPPSLSTRRRRFCRFLTSPPALQAQGLLRILLWFGHPRRVPVPRIRRPLAASDACALSRHSEHDVVVDGRNRVHVTPTSTCHAVCAPSFSSRTSLQFRRFTAVGKPKWQAWTQSCGRYHAVTPSASAVTLRGIPRRRGENVEITARPQSASEGGTAQISTVTPLCTASGPRRSDSIAKRESAVTGTRVGGRDAAARRGTRKHLWPCSVARHSARQGHARLPAAVR</sequence>
<organism evidence="1 2">
    <name type="scientific">Trypanosoma cruzi marinkellei</name>
    <dbReference type="NCBI Taxonomy" id="85056"/>
    <lineage>
        <taxon>Eukaryota</taxon>
        <taxon>Discoba</taxon>
        <taxon>Euglenozoa</taxon>
        <taxon>Kinetoplastea</taxon>
        <taxon>Metakinetoplastina</taxon>
        <taxon>Trypanosomatida</taxon>
        <taxon>Trypanosomatidae</taxon>
        <taxon>Trypanosoma</taxon>
        <taxon>Schizotrypanum</taxon>
    </lineage>
</organism>
<reference evidence="1 2" key="1">
    <citation type="journal article" date="2012" name="BMC Genomics">
        <title>Comparative genomic analysis of human infective Trypanosoma cruzi lineages with the bat-restricted subspecies T. cruzi marinkellei.</title>
        <authorList>
            <person name="Franzen O."/>
            <person name="Talavera-Lopez C."/>
            <person name="Ochaya S."/>
            <person name="Butler C.E."/>
            <person name="Messenger L.A."/>
            <person name="Lewis M.D."/>
            <person name="Llewellyn M.S."/>
            <person name="Marinkelle C.J."/>
            <person name="Tyler K.M."/>
            <person name="Miles M.A."/>
            <person name="Andersson B."/>
        </authorList>
    </citation>
    <scope>NUCLEOTIDE SEQUENCE [LARGE SCALE GENOMIC DNA]</scope>
    <source>
        <strain evidence="1 2">B7</strain>
    </source>
</reference>
<dbReference type="AlphaFoldDB" id="K2N4J8"/>
<evidence type="ECO:0000313" key="2">
    <source>
        <dbReference type="Proteomes" id="UP000007350"/>
    </source>
</evidence>
<name>K2N4J8_TRYCR</name>